<comment type="subcellular location">
    <subcellularLocation>
        <location evidence="1">Cell membrane</location>
        <topology evidence="1">Multi-pass membrane protein</topology>
    </subcellularLocation>
</comment>
<dbReference type="GO" id="GO:0004190">
    <property type="term" value="F:aspartic-type endopeptidase activity"/>
    <property type="evidence" value="ECO:0007669"/>
    <property type="project" value="InterPro"/>
</dbReference>
<keyword evidence="5 7" id="KW-1133">Transmembrane helix</keyword>
<evidence type="ECO:0000259" key="9">
    <source>
        <dbReference type="Pfam" id="PF06750"/>
    </source>
</evidence>
<evidence type="ECO:0000256" key="7">
    <source>
        <dbReference type="SAM" id="Phobius"/>
    </source>
</evidence>
<dbReference type="Pfam" id="PF01478">
    <property type="entry name" value="Peptidase_A24"/>
    <property type="match status" value="1"/>
</dbReference>
<dbReference type="PANTHER" id="PTHR30487:SF0">
    <property type="entry name" value="PREPILIN LEADER PEPTIDASE_N-METHYLTRANSFERASE-RELATED"/>
    <property type="match status" value="1"/>
</dbReference>
<evidence type="ECO:0000313" key="11">
    <source>
        <dbReference type="Proteomes" id="UP000321567"/>
    </source>
</evidence>
<accession>A0A512HBM0</accession>
<dbReference type="PANTHER" id="PTHR30487">
    <property type="entry name" value="TYPE 4 PREPILIN-LIKE PROTEINS LEADER PEPTIDE-PROCESSING ENZYME"/>
    <property type="match status" value="1"/>
</dbReference>
<dbReference type="InterPro" id="IPR000045">
    <property type="entry name" value="Prepilin_IV_endopep_pep"/>
</dbReference>
<evidence type="ECO:0000259" key="8">
    <source>
        <dbReference type="Pfam" id="PF01478"/>
    </source>
</evidence>
<feature type="transmembrane region" description="Helical" evidence="7">
    <location>
        <begin position="97"/>
        <end position="115"/>
    </location>
</feature>
<dbReference type="Proteomes" id="UP000321567">
    <property type="component" value="Unassembled WGS sequence"/>
</dbReference>
<evidence type="ECO:0000256" key="1">
    <source>
        <dbReference type="ARBA" id="ARBA00004651"/>
    </source>
</evidence>
<keyword evidence="3" id="KW-1003">Cell membrane</keyword>
<gene>
    <name evidence="10" type="primary">gspO</name>
    <name evidence="10" type="ORF">ROR02_29770</name>
</gene>
<evidence type="ECO:0000256" key="2">
    <source>
        <dbReference type="ARBA" id="ARBA00005801"/>
    </source>
</evidence>
<name>A0A512HBM0_9PROT</name>
<keyword evidence="11" id="KW-1185">Reference proteome</keyword>
<dbReference type="OrthoDB" id="9789291at2"/>
<evidence type="ECO:0000256" key="3">
    <source>
        <dbReference type="ARBA" id="ARBA00022475"/>
    </source>
</evidence>
<sequence length="278" mass="28258">MIAHLAGLTLFGLVVGSSAHTLADRLPPGRPLAWARSRCDSCARRLRFWEMIPVVSWLALRGRCATCRAALPRSLLAAEVLGGLLGAGIAGAVSDPLLAGFGVLLALPMGAIALIDARLGVVPDRLTLALAVLALAWRARATFPSFPAFPLAAPEGAWLAGEGLAMAEQVLLPALGLGALLGLGAWTLRAVHARLRGREGLGSGDVGLFAAAGVALPVETLPVFLIAAGLGGLLTALVLPGRDNGVPFAPALMAALALGMGHATLTGGYEPSFSVLSP</sequence>
<keyword evidence="6 7" id="KW-0472">Membrane</keyword>
<feature type="transmembrane region" description="Helical" evidence="7">
    <location>
        <begin position="170"/>
        <end position="188"/>
    </location>
</feature>
<dbReference type="GO" id="GO:0006465">
    <property type="term" value="P:signal peptide processing"/>
    <property type="evidence" value="ECO:0007669"/>
    <property type="project" value="TreeGrafter"/>
</dbReference>
<dbReference type="InterPro" id="IPR050882">
    <property type="entry name" value="Prepilin_peptidase/N-MTase"/>
</dbReference>
<dbReference type="Pfam" id="PF06750">
    <property type="entry name" value="A24_N_bact"/>
    <property type="match status" value="1"/>
</dbReference>
<dbReference type="GO" id="GO:0005886">
    <property type="term" value="C:plasma membrane"/>
    <property type="evidence" value="ECO:0007669"/>
    <property type="project" value="UniProtKB-SubCell"/>
</dbReference>
<evidence type="ECO:0000256" key="5">
    <source>
        <dbReference type="ARBA" id="ARBA00022989"/>
    </source>
</evidence>
<feature type="transmembrane region" description="Helical" evidence="7">
    <location>
        <begin position="224"/>
        <end position="241"/>
    </location>
</feature>
<evidence type="ECO:0000313" key="10">
    <source>
        <dbReference type="EMBL" id="GEO82846.1"/>
    </source>
</evidence>
<dbReference type="EMBL" id="BJZO01000118">
    <property type="protein sequence ID" value="GEO82846.1"/>
    <property type="molecule type" value="Genomic_DNA"/>
</dbReference>
<reference evidence="10 11" key="1">
    <citation type="submission" date="2019-07" db="EMBL/GenBank/DDBJ databases">
        <title>Whole genome shotgun sequence of Rhodospirillum oryzae NBRC 107573.</title>
        <authorList>
            <person name="Hosoyama A."/>
            <person name="Uohara A."/>
            <person name="Ohji S."/>
            <person name="Ichikawa N."/>
        </authorList>
    </citation>
    <scope>NUCLEOTIDE SEQUENCE [LARGE SCALE GENOMIC DNA]</scope>
    <source>
        <strain evidence="10 11">NBRC 107573</strain>
    </source>
</reference>
<evidence type="ECO:0000256" key="6">
    <source>
        <dbReference type="ARBA" id="ARBA00023136"/>
    </source>
</evidence>
<feature type="transmembrane region" description="Helical" evidence="7">
    <location>
        <begin position="248"/>
        <end position="269"/>
    </location>
</feature>
<dbReference type="AlphaFoldDB" id="A0A512HBM0"/>
<dbReference type="InterPro" id="IPR010627">
    <property type="entry name" value="Prepilin_pept_A24_N"/>
</dbReference>
<dbReference type="Gene3D" id="1.20.120.1220">
    <property type="match status" value="1"/>
</dbReference>
<proteinExistence type="inferred from homology"/>
<protein>
    <submittedName>
        <fullName evidence="10">Type 4 prepilin-like proteins leader peptide-processing enzyme</fullName>
    </submittedName>
</protein>
<dbReference type="RefSeq" id="WP_147164873.1">
    <property type="nucleotide sequence ID" value="NZ_BJZO01000118.1"/>
</dbReference>
<evidence type="ECO:0000256" key="4">
    <source>
        <dbReference type="ARBA" id="ARBA00022692"/>
    </source>
</evidence>
<comment type="similarity">
    <text evidence="2">Belongs to the peptidase A24 family.</text>
</comment>
<keyword evidence="4 7" id="KW-0812">Transmembrane</keyword>
<comment type="caution">
    <text evidence="10">The sequence shown here is derived from an EMBL/GenBank/DDBJ whole genome shotgun (WGS) entry which is preliminary data.</text>
</comment>
<feature type="domain" description="Prepilin peptidase A24 N-terminal" evidence="9">
    <location>
        <begin position="10"/>
        <end position="87"/>
    </location>
</feature>
<feature type="domain" description="Prepilin type IV endopeptidase peptidase" evidence="8">
    <location>
        <begin position="105"/>
        <end position="236"/>
    </location>
</feature>
<organism evidence="10 11">
    <name type="scientific">Pararhodospirillum oryzae</name>
    <dbReference type="NCBI Taxonomy" id="478448"/>
    <lineage>
        <taxon>Bacteria</taxon>
        <taxon>Pseudomonadati</taxon>
        <taxon>Pseudomonadota</taxon>
        <taxon>Alphaproteobacteria</taxon>
        <taxon>Rhodospirillales</taxon>
        <taxon>Rhodospirillaceae</taxon>
        <taxon>Pararhodospirillum</taxon>
    </lineage>
</organism>